<evidence type="ECO:0000256" key="16">
    <source>
        <dbReference type="ARBA" id="ARBA00022840"/>
    </source>
</evidence>
<comment type="pathway">
    <text evidence="2">Amino-acid biosynthesis; L-lysine biosynthesis via DAP pathway; (S)-tetrahydrodipicolinate from L-aspartate: step 1/4.</text>
</comment>
<evidence type="ECO:0000256" key="19">
    <source>
        <dbReference type="ARBA" id="ARBA00023027"/>
    </source>
</evidence>
<keyword evidence="14" id="KW-0547">Nucleotide-binding</keyword>
<dbReference type="GO" id="GO:0009086">
    <property type="term" value="P:methionine biosynthetic process"/>
    <property type="evidence" value="ECO:0007669"/>
    <property type="project" value="UniProtKB-KW"/>
</dbReference>
<gene>
    <name evidence="29" type="ORF">SAMN04488121_11810</name>
</gene>
<keyword evidence="21" id="KW-0457">Lysine biosynthesis</keyword>
<dbReference type="PIRSF" id="PIRSF000727">
    <property type="entry name" value="ThrA"/>
    <property type="match status" value="1"/>
</dbReference>
<dbReference type="GO" id="GO:0009089">
    <property type="term" value="P:lysine biosynthetic process via diaminopimelate"/>
    <property type="evidence" value="ECO:0007669"/>
    <property type="project" value="UniProtKB-UniPathway"/>
</dbReference>
<comment type="subunit">
    <text evidence="9">Homotetramer.</text>
</comment>
<dbReference type="NCBIfam" id="TIGR00657">
    <property type="entry name" value="asp_kinases"/>
    <property type="match status" value="1"/>
</dbReference>
<evidence type="ECO:0000313" key="30">
    <source>
        <dbReference type="Proteomes" id="UP000199045"/>
    </source>
</evidence>
<reference evidence="29 30" key="1">
    <citation type="submission" date="2016-10" db="EMBL/GenBank/DDBJ databases">
        <authorList>
            <person name="de Groot N.N."/>
        </authorList>
    </citation>
    <scope>NUCLEOTIDE SEQUENCE [LARGE SCALE GENOMIC DNA]</scope>
    <source>
        <strain evidence="29 30">DSM 527</strain>
    </source>
</reference>
<dbReference type="GO" id="GO:0004412">
    <property type="term" value="F:homoserine dehydrogenase activity"/>
    <property type="evidence" value="ECO:0007669"/>
    <property type="project" value="UniProtKB-EC"/>
</dbReference>
<dbReference type="EMBL" id="FNBN01000018">
    <property type="protein sequence ID" value="SDH67461.1"/>
    <property type="molecule type" value="Genomic_DNA"/>
</dbReference>
<evidence type="ECO:0000256" key="17">
    <source>
        <dbReference type="ARBA" id="ARBA00022857"/>
    </source>
</evidence>
<dbReference type="SUPFAM" id="SSF55021">
    <property type="entry name" value="ACT-like"/>
    <property type="match status" value="2"/>
</dbReference>
<comment type="pathway">
    <text evidence="4">Amino-acid biosynthesis; L-threonine biosynthesis; L-threonine from L-aspartate: step 3/5.</text>
</comment>
<comment type="similarity">
    <text evidence="7">In the C-terminal section; belongs to the homoserine dehydrogenase family.</text>
</comment>
<evidence type="ECO:0000256" key="10">
    <source>
        <dbReference type="ARBA" id="ARBA00022605"/>
    </source>
</evidence>
<dbReference type="PANTHER" id="PTHR43070">
    <property type="match status" value="1"/>
</dbReference>
<keyword evidence="13" id="KW-0479">Metal-binding</keyword>
<evidence type="ECO:0000256" key="7">
    <source>
        <dbReference type="ARBA" id="ARBA00007952"/>
    </source>
</evidence>
<evidence type="ECO:0000256" key="5">
    <source>
        <dbReference type="ARBA" id="ARBA00005062"/>
    </source>
</evidence>
<keyword evidence="23" id="KW-0511">Multifunctional enzyme</keyword>
<dbReference type="GO" id="GO:0009088">
    <property type="term" value="P:threonine biosynthetic process"/>
    <property type="evidence" value="ECO:0007669"/>
    <property type="project" value="UniProtKB-UniPathway"/>
</dbReference>
<dbReference type="Pfam" id="PF00742">
    <property type="entry name" value="Homoserine_dh"/>
    <property type="match status" value="1"/>
</dbReference>
<comment type="pathway">
    <text evidence="6">Amino-acid biosynthesis; L-threonine biosynthesis; L-threonine from L-aspartate: step 1/5.</text>
</comment>
<dbReference type="InterPro" id="IPR054352">
    <property type="entry name" value="ACT_Aspartokinase"/>
</dbReference>
<evidence type="ECO:0000256" key="3">
    <source>
        <dbReference type="ARBA" id="ARBA00004986"/>
    </source>
</evidence>
<dbReference type="GO" id="GO:0009090">
    <property type="term" value="P:homoserine biosynthetic process"/>
    <property type="evidence" value="ECO:0007669"/>
    <property type="project" value="UniProtKB-ARBA"/>
</dbReference>
<accession>A0A1G8EC42</accession>
<evidence type="ECO:0000256" key="4">
    <source>
        <dbReference type="ARBA" id="ARBA00005056"/>
    </source>
</evidence>
<evidence type="ECO:0000256" key="24">
    <source>
        <dbReference type="ARBA" id="ARBA00044938"/>
    </source>
</evidence>
<sequence length="805" mass="87534">MGSAQSIEQVCNIIQHKKPNGRFSIVASAMSGITDKLIQCGTLAGQGQEQYKDVLQEIENKHLDTIRTLFPITVQSGIISQVKKRLNTLETLCDGIFQVGELSARSLDKIMSFGELVSSYLLAEKLKANGLNAAWKDSRELIVTDNNFGNAAVNFLATNHQTTQYYQQQSADFVVLPGFVAATADGETTTLGRGGSDYTAAIVAAALHAEVLDIWTDVSGMMTADPRMVSQAIPIPHISYEEAMELSHFGAKVIYPPTIQPVMDKRIPIWIKNTFAPDDYGTLIHSQDGNGRTYPVTGISGIQKIALLTLEGSGMVGIPGFSKRLFEALLSERVNVILITQSSSEHSITVGIHEADMLKAKTAVDSEFSQEILEKRIEPLIVERDMSIVAVVGDKMKNHHGTSGKLFAALGRNGVNVRAIAQGSTEKNISAVINKADVKKALNVIHEAFFEEPLKQVNVFIAGVGNVGGKLLEQLDQQHKFLMNELGLHVRVAGIANSKKMAFGHEAINLPDWKNILEAGEASDMVAFAQKIKALNLRNSVFVDNTASPEVAATYGEFLQHGISVVTCNKIACSSDYAYYKSLKDLARKYNASFLFETNVGAGLPVINTLNDLIRSGDKVNSIEAVLSGSLNFVFNNFVNGASFREVVKAAQDEGYTEPDPRIDLSGVDVMRKILILARESGAKMELNDITNHSFLPVEALEAPSVDAFYEQLDVHAGHFLALREKADAEGKRLKFVARYENGKASVGLQSIAPDHPFFKLEGKDNIVLYTTNRYAEQPLIVKGAGAGADVTASGIFADIIRSAR</sequence>
<evidence type="ECO:0000256" key="26">
    <source>
        <dbReference type="ARBA" id="ARBA00048841"/>
    </source>
</evidence>
<dbReference type="InterPro" id="IPR019811">
    <property type="entry name" value="HDH_CS"/>
</dbReference>
<dbReference type="Gene3D" id="3.40.50.720">
    <property type="entry name" value="NAD(P)-binding Rossmann-like Domain"/>
    <property type="match status" value="1"/>
</dbReference>
<protein>
    <submittedName>
        <fullName evidence="29">Aspartate kinase</fullName>
    </submittedName>
</protein>
<evidence type="ECO:0000313" key="29">
    <source>
        <dbReference type="EMBL" id="SDH67461.1"/>
    </source>
</evidence>
<dbReference type="GO" id="GO:0004072">
    <property type="term" value="F:aspartate kinase activity"/>
    <property type="evidence" value="ECO:0007669"/>
    <property type="project" value="UniProtKB-EC"/>
</dbReference>
<keyword evidence="22" id="KW-0486">Methionine biosynthesis</keyword>
<dbReference type="InterPro" id="IPR042199">
    <property type="entry name" value="AsparK_Bifunc_asparK/hSer_DH"/>
</dbReference>
<evidence type="ECO:0000256" key="2">
    <source>
        <dbReference type="ARBA" id="ARBA00004766"/>
    </source>
</evidence>
<dbReference type="InterPro" id="IPR045865">
    <property type="entry name" value="ACT-like_dom_sf"/>
</dbReference>
<keyword evidence="12" id="KW-0791">Threonine biosynthesis</keyword>
<dbReference type="NCBIfam" id="NF006959">
    <property type="entry name" value="PRK09436.1"/>
    <property type="match status" value="1"/>
</dbReference>
<dbReference type="Proteomes" id="UP000199045">
    <property type="component" value="Unassembled WGS sequence"/>
</dbReference>
<comment type="cofactor">
    <cofactor evidence="1">
        <name>a metal cation</name>
        <dbReference type="ChEBI" id="CHEBI:25213"/>
    </cofactor>
</comment>
<comment type="pathway">
    <text evidence="3">Amino-acid biosynthesis; L-methionine biosynthesis via de novo pathway; L-homoserine from L-aspartate: step 1/3.</text>
</comment>
<keyword evidence="16" id="KW-0067">ATP-binding</keyword>
<evidence type="ECO:0000256" key="9">
    <source>
        <dbReference type="ARBA" id="ARBA00011881"/>
    </source>
</evidence>
<dbReference type="FunFam" id="3.30.2130.10:FF:000001">
    <property type="entry name" value="Bifunctional aspartokinase/homoserine dehydrogenase"/>
    <property type="match status" value="1"/>
</dbReference>
<dbReference type="STRING" id="104663.SAMN04488121_11810"/>
<dbReference type="GO" id="GO:0046872">
    <property type="term" value="F:metal ion binding"/>
    <property type="evidence" value="ECO:0007669"/>
    <property type="project" value="UniProtKB-KW"/>
</dbReference>
<dbReference type="AlphaFoldDB" id="A0A1G8EC42"/>
<dbReference type="UniPathway" id="UPA00034">
    <property type="reaction ID" value="UER00015"/>
</dbReference>
<dbReference type="UniPathway" id="UPA00050">
    <property type="reaction ID" value="UER00063"/>
</dbReference>
<dbReference type="GO" id="GO:0005524">
    <property type="term" value="F:ATP binding"/>
    <property type="evidence" value="ECO:0007669"/>
    <property type="project" value="UniProtKB-KW"/>
</dbReference>
<comment type="catalytic activity">
    <reaction evidence="25">
        <text>L-aspartate + ATP = 4-phospho-L-aspartate + ADP</text>
        <dbReference type="Rhea" id="RHEA:23776"/>
        <dbReference type="ChEBI" id="CHEBI:29991"/>
        <dbReference type="ChEBI" id="CHEBI:30616"/>
        <dbReference type="ChEBI" id="CHEBI:57535"/>
        <dbReference type="ChEBI" id="CHEBI:456216"/>
        <dbReference type="EC" id="2.7.2.4"/>
    </reaction>
    <physiologicalReaction direction="left-to-right" evidence="25">
        <dbReference type="Rhea" id="RHEA:23777"/>
    </physiologicalReaction>
</comment>
<evidence type="ECO:0000256" key="20">
    <source>
        <dbReference type="ARBA" id="ARBA00023053"/>
    </source>
</evidence>
<dbReference type="InterPro" id="IPR011147">
    <property type="entry name" value="Bifunc_Aspkin/hSer_DH"/>
</dbReference>
<keyword evidence="17" id="KW-0521">NADP</keyword>
<dbReference type="GO" id="GO:0050661">
    <property type="term" value="F:NADP binding"/>
    <property type="evidence" value="ECO:0007669"/>
    <property type="project" value="InterPro"/>
</dbReference>
<dbReference type="PANTHER" id="PTHR43070:SF3">
    <property type="entry name" value="HOMOSERINE DEHYDROGENASE"/>
    <property type="match status" value="1"/>
</dbReference>
<comment type="catalytic activity">
    <reaction evidence="26">
        <text>L-homoserine + NADP(+) = L-aspartate 4-semialdehyde + NADPH + H(+)</text>
        <dbReference type="Rhea" id="RHEA:15761"/>
        <dbReference type="ChEBI" id="CHEBI:15378"/>
        <dbReference type="ChEBI" id="CHEBI:57476"/>
        <dbReference type="ChEBI" id="CHEBI:57783"/>
        <dbReference type="ChEBI" id="CHEBI:58349"/>
        <dbReference type="ChEBI" id="CHEBI:537519"/>
        <dbReference type="EC" id="1.1.1.3"/>
    </reaction>
    <physiologicalReaction direction="right-to-left" evidence="26">
        <dbReference type="Rhea" id="RHEA:15763"/>
    </physiologicalReaction>
</comment>
<keyword evidence="19" id="KW-0520">NAD</keyword>
<evidence type="ECO:0000259" key="28">
    <source>
        <dbReference type="PROSITE" id="PS51671"/>
    </source>
</evidence>
<evidence type="ECO:0000256" key="13">
    <source>
        <dbReference type="ARBA" id="ARBA00022723"/>
    </source>
</evidence>
<dbReference type="FunFam" id="3.30.360.10:FF:000006">
    <property type="entry name" value="Bifunctional aspartokinase/homoserine dehydrogenase"/>
    <property type="match status" value="1"/>
</dbReference>
<dbReference type="Gene3D" id="1.20.120.1320">
    <property type="entry name" value="Aspartokinase, catalytic domain"/>
    <property type="match status" value="1"/>
</dbReference>
<dbReference type="InterPro" id="IPR036291">
    <property type="entry name" value="NAD(P)-bd_dom_sf"/>
</dbReference>
<dbReference type="UniPathway" id="UPA00051">
    <property type="reaction ID" value="UER00465"/>
</dbReference>
<dbReference type="InterPro" id="IPR001341">
    <property type="entry name" value="Asp_kinase"/>
</dbReference>
<dbReference type="SUPFAM" id="SSF55347">
    <property type="entry name" value="Glyceraldehyde-3-phosphate dehydrogenase-like, C-terminal domain"/>
    <property type="match status" value="1"/>
</dbReference>
<evidence type="ECO:0000256" key="6">
    <source>
        <dbReference type="ARBA" id="ARBA00005139"/>
    </source>
</evidence>
<comment type="pathway">
    <text evidence="5">Amino-acid biosynthesis; L-methionine biosynthesis via de novo pathway; L-homoserine from L-aspartate: step 3/3.</text>
</comment>
<feature type="domain" description="ACT" evidence="28">
    <location>
        <begin position="391"/>
        <end position="469"/>
    </location>
</feature>
<dbReference type="Gene3D" id="3.30.360.10">
    <property type="entry name" value="Dihydrodipicolinate Reductase, domain 2"/>
    <property type="match status" value="1"/>
</dbReference>
<dbReference type="Pfam" id="PF03447">
    <property type="entry name" value="NAD_binding_3"/>
    <property type="match status" value="1"/>
</dbReference>
<dbReference type="InterPro" id="IPR036393">
    <property type="entry name" value="AceGlu_kinase-like_sf"/>
</dbReference>
<dbReference type="CDD" id="cd04243">
    <property type="entry name" value="AAK_AK-HSDH-like"/>
    <property type="match status" value="1"/>
</dbReference>
<dbReference type="CDD" id="cd04921">
    <property type="entry name" value="ACT_AKi-HSDH-ThrA-like_1"/>
    <property type="match status" value="1"/>
</dbReference>
<evidence type="ECO:0000256" key="22">
    <source>
        <dbReference type="ARBA" id="ARBA00023167"/>
    </source>
</evidence>
<name>A0A1G8EC42_CHIFI</name>
<proteinExistence type="inferred from homology"/>
<dbReference type="InterPro" id="IPR002912">
    <property type="entry name" value="ACT_dom"/>
</dbReference>
<keyword evidence="11" id="KW-0808">Transferase</keyword>
<evidence type="ECO:0000256" key="1">
    <source>
        <dbReference type="ARBA" id="ARBA00001920"/>
    </source>
</evidence>
<dbReference type="Gene3D" id="3.30.2130.10">
    <property type="entry name" value="VC0802-like"/>
    <property type="match status" value="1"/>
</dbReference>
<dbReference type="CDD" id="cd04922">
    <property type="entry name" value="ACT_AKi-HSDH-ThrA_2"/>
    <property type="match status" value="1"/>
</dbReference>
<keyword evidence="10" id="KW-0028">Amino-acid biosynthesis</keyword>
<dbReference type="InterPro" id="IPR001342">
    <property type="entry name" value="HDH_cat"/>
</dbReference>
<evidence type="ECO:0000256" key="14">
    <source>
        <dbReference type="ARBA" id="ARBA00022741"/>
    </source>
</evidence>
<evidence type="ECO:0000256" key="8">
    <source>
        <dbReference type="ARBA" id="ARBA00010046"/>
    </source>
</evidence>
<evidence type="ECO:0000256" key="27">
    <source>
        <dbReference type="ARBA" id="ARBA00049031"/>
    </source>
</evidence>
<dbReference type="PROSITE" id="PS01042">
    <property type="entry name" value="HOMOSER_DHGENASE"/>
    <property type="match status" value="1"/>
</dbReference>
<evidence type="ECO:0000256" key="21">
    <source>
        <dbReference type="ARBA" id="ARBA00023154"/>
    </source>
</evidence>
<dbReference type="SUPFAM" id="SSF53633">
    <property type="entry name" value="Carbamate kinase-like"/>
    <property type="match status" value="1"/>
</dbReference>
<keyword evidence="15 29" id="KW-0418">Kinase</keyword>
<dbReference type="SUPFAM" id="SSF51735">
    <property type="entry name" value="NAD(P)-binding Rossmann-fold domains"/>
    <property type="match status" value="1"/>
</dbReference>
<dbReference type="Pfam" id="PF22468">
    <property type="entry name" value="ACT_9"/>
    <property type="match status" value="2"/>
</dbReference>
<evidence type="ECO:0000256" key="12">
    <source>
        <dbReference type="ARBA" id="ARBA00022697"/>
    </source>
</evidence>
<dbReference type="Gene3D" id="3.40.1160.10">
    <property type="entry name" value="Acetylglutamate kinase-like"/>
    <property type="match status" value="1"/>
</dbReference>
<keyword evidence="18" id="KW-0560">Oxidoreductase</keyword>
<organism evidence="29 30">
    <name type="scientific">Chitinophaga filiformis</name>
    <name type="common">Myxococcus filiformis</name>
    <name type="synonym">Flexibacter filiformis</name>
    <dbReference type="NCBI Taxonomy" id="104663"/>
    <lineage>
        <taxon>Bacteria</taxon>
        <taxon>Pseudomonadati</taxon>
        <taxon>Bacteroidota</taxon>
        <taxon>Chitinophagia</taxon>
        <taxon>Chitinophagales</taxon>
        <taxon>Chitinophagaceae</taxon>
        <taxon>Chitinophaga</taxon>
    </lineage>
</organism>
<keyword evidence="20" id="KW-0915">Sodium</keyword>
<comment type="function">
    <text evidence="24">Bifunctional aspartate kinase and homoserine dehydrogenase that catalyzes the first and the third steps toward the synthesis of lysine, methionine and threonine from aspartate.</text>
</comment>
<comment type="similarity">
    <text evidence="8">In the N-terminal section; belongs to the aspartokinase family.</text>
</comment>
<evidence type="ECO:0000256" key="25">
    <source>
        <dbReference type="ARBA" id="ARBA00048561"/>
    </source>
</evidence>
<dbReference type="InterPro" id="IPR049638">
    <property type="entry name" value="AK-HD"/>
</dbReference>
<evidence type="ECO:0000256" key="23">
    <source>
        <dbReference type="ARBA" id="ARBA00023268"/>
    </source>
</evidence>
<dbReference type="PROSITE" id="PS51671">
    <property type="entry name" value="ACT"/>
    <property type="match status" value="1"/>
</dbReference>
<comment type="catalytic activity">
    <reaction evidence="27">
        <text>L-homoserine + NAD(+) = L-aspartate 4-semialdehyde + NADH + H(+)</text>
        <dbReference type="Rhea" id="RHEA:15757"/>
        <dbReference type="ChEBI" id="CHEBI:15378"/>
        <dbReference type="ChEBI" id="CHEBI:57476"/>
        <dbReference type="ChEBI" id="CHEBI:57540"/>
        <dbReference type="ChEBI" id="CHEBI:57945"/>
        <dbReference type="ChEBI" id="CHEBI:537519"/>
        <dbReference type="EC" id="1.1.1.3"/>
    </reaction>
    <physiologicalReaction direction="right-to-left" evidence="27">
        <dbReference type="Rhea" id="RHEA:15759"/>
    </physiologicalReaction>
</comment>
<dbReference type="InterPro" id="IPR005106">
    <property type="entry name" value="Asp/hSer_DH_NAD-bd"/>
</dbReference>
<evidence type="ECO:0000256" key="18">
    <source>
        <dbReference type="ARBA" id="ARBA00023002"/>
    </source>
</evidence>
<dbReference type="InterPro" id="IPR001048">
    <property type="entry name" value="Asp/Glu/Uridylate_kinase"/>
</dbReference>
<dbReference type="Pfam" id="PF00696">
    <property type="entry name" value="AA_kinase"/>
    <property type="match status" value="1"/>
</dbReference>
<evidence type="ECO:0000256" key="15">
    <source>
        <dbReference type="ARBA" id="ARBA00022777"/>
    </source>
</evidence>
<evidence type="ECO:0000256" key="11">
    <source>
        <dbReference type="ARBA" id="ARBA00022679"/>
    </source>
</evidence>